<dbReference type="InterPro" id="IPR021937">
    <property type="entry name" value="DUF3551"/>
</dbReference>
<evidence type="ECO:0000313" key="3">
    <source>
        <dbReference type="Proteomes" id="UP000782519"/>
    </source>
</evidence>
<dbReference type="AlphaFoldDB" id="A0A933RWA2"/>
<feature type="chain" id="PRO_5037005149" evidence="1">
    <location>
        <begin position="23"/>
        <end position="84"/>
    </location>
</feature>
<dbReference type="EMBL" id="JACRJB010000025">
    <property type="protein sequence ID" value="MBI5129836.1"/>
    <property type="molecule type" value="Genomic_DNA"/>
</dbReference>
<dbReference type="Pfam" id="PF12071">
    <property type="entry name" value="DUF3551"/>
    <property type="match status" value="1"/>
</dbReference>
<proteinExistence type="predicted"/>
<reference evidence="2" key="1">
    <citation type="submission" date="2020-07" db="EMBL/GenBank/DDBJ databases">
        <title>Huge and variable diversity of episymbiotic CPR bacteria and DPANN archaea in groundwater ecosystems.</title>
        <authorList>
            <person name="He C.Y."/>
            <person name="Keren R."/>
            <person name="Whittaker M."/>
            <person name="Farag I.F."/>
            <person name="Doudna J."/>
            <person name="Cate J.H.D."/>
            <person name="Banfield J.F."/>
        </authorList>
    </citation>
    <scope>NUCLEOTIDE SEQUENCE</scope>
    <source>
        <strain evidence="2">NC_groundwater_1818_Pr3_B-0.1um_66_35</strain>
    </source>
</reference>
<organism evidence="2 3">
    <name type="scientific">Rhodopseudomonas palustris</name>
    <dbReference type="NCBI Taxonomy" id="1076"/>
    <lineage>
        <taxon>Bacteria</taxon>
        <taxon>Pseudomonadati</taxon>
        <taxon>Pseudomonadota</taxon>
        <taxon>Alphaproteobacteria</taxon>
        <taxon>Hyphomicrobiales</taxon>
        <taxon>Nitrobacteraceae</taxon>
        <taxon>Rhodopseudomonas</taxon>
    </lineage>
</organism>
<sequence>MRVSSLVLLAATAFPLALPAAAAVQAPYDNYPVCLQVYGPVRFIECRYVSIEQCRPAAQGIAGQCVTNPWYQPPAGPAQRRRGR</sequence>
<accession>A0A933RWA2</accession>
<keyword evidence="1" id="KW-0732">Signal</keyword>
<protein>
    <submittedName>
        <fullName evidence="2">DUF3551 domain-containing protein</fullName>
    </submittedName>
</protein>
<evidence type="ECO:0000313" key="2">
    <source>
        <dbReference type="EMBL" id="MBI5129836.1"/>
    </source>
</evidence>
<gene>
    <name evidence="2" type="ORF">HZA66_10360</name>
</gene>
<name>A0A933RWA2_RHOPL</name>
<dbReference type="Proteomes" id="UP000782519">
    <property type="component" value="Unassembled WGS sequence"/>
</dbReference>
<evidence type="ECO:0000256" key="1">
    <source>
        <dbReference type="SAM" id="SignalP"/>
    </source>
</evidence>
<comment type="caution">
    <text evidence="2">The sequence shown here is derived from an EMBL/GenBank/DDBJ whole genome shotgun (WGS) entry which is preliminary data.</text>
</comment>
<feature type="signal peptide" evidence="1">
    <location>
        <begin position="1"/>
        <end position="22"/>
    </location>
</feature>